<comment type="subcellular location">
    <subcellularLocation>
        <location evidence="1">Cell outer membrane</location>
    </subcellularLocation>
</comment>
<feature type="coiled-coil region" evidence="7">
    <location>
        <begin position="142"/>
        <end position="176"/>
    </location>
</feature>
<dbReference type="Pfam" id="PF02321">
    <property type="entry name" value="OEP"/>
    <property type="match status" value="1"/>
</dbReference>
<dbReference type="GO" id="GO:0015562">
    <property type="term" value="F:efflux transmembrane transporter activity"/>
    <property type="evidence" value="ECO:0007669"/>
    <property type="project" value="InterPro"/>
</dbReference>
<dbReference type="EMBL" id="UOGA01000115">
    <property type="protein sequence ID" value="VAX18091.1"/>
    <property type="molecule type" value="Genomic_DNA"/>
</dbReference>
<dbReference type="Gene3D" id="1.20.1600.10">
    <property type="entry name" value="Outer membrane efflux proteins (OEP)"/>
    <property type="match status" value="1"/>
</dbReference>
<evidence type="ECO:0000313" key="8">
    <source>
        <dbReference type="EMBL" id="VAX18091.1"/>
    </source>
</evidence>
<sequence length="256" mass="28644">FKTIAKSRYSAGKGNLQDVVQADVDLAKVEHQGIVLERTLRVSTARLNTLMGRSAGLSLPTPAGLSSKSPLPDKNKSLEKALLQNPSIKAAHSRIEAARSSFKLAESKSYPDFVITGSYNRAWMTDELRPFIGIGINLPLRSDRLKAERNMATAKLNRANSEFKAAEDSIRFQVEESWQRLKESHHAEKLFRKALIPETELNLNAARAGYSDGKNDFLTLITAERALVNTKLQYERVRVNLRIREASLSRVIGERQ</sequence>
<keyword evidence="3" id="KW-1134">Transmembrane beta strand</keyword>
<evidence type="ECO:0000256" key="7">
    <source>
        <dbReference type="SAM" id="Coils"/>
    </source>
</evidence>
<evidence type="ECO:0000256" key="2">
    <source>
        <dbReference type="ARBA" id="ARBA00022448"/>
    </source>
</evidence>
<gene>
    <name evidence="8" type="ORF">MNBD_NITROSPINAE04-2681</name>
</gene>
<protein>
    <recommendedName>
        <fullName evidence="9">Heavy metal RND efflux outer membrane protein, CzcC family</fullName>
    </recommendedName>
</protein>
<keyword evidence="5" id="KW-0472">Membrane</keyword>
<name>A0A3B1BU89_9ZZZZ</name>
<accession>A0A3B1BU89</accession>
<dbReference type="AlphaFoldDB" id="A0A3B1BU89"/>
<evidence type="ECO:0000256" key="4">
    <source>
        <dbReference type="ARBA" id="ARBA00022692"/>
    </source>
</evidence>
<dbReference type="GO" id="GO:1990281">
    <property type="term" value="C:efflux pump complex"/>
    <property type="evidence" value="ECO:0007669"/>
    <property type="project" value="TreeGrafter"/>
</dbReference>
<feature type="non-terminal residue" evidence="8">
    <location>
        <position position="1"/>
    </location>
</feature>
<dbReference type="PANTHER" id="PTHR30026">
    <property type="entry name" value="OUTER MEMBRANE PROTEIN TOLC"/>
    <property type="match status" value="1"/>
</dbReference>
<proteinExistence type="predicted"/>
<evidence type="ECO:0000256" key="1">
    <source>
        <dbReference type="ARBA" id="ARBA00004442"/>
    </source>
</evidence>
<keyword evidence="2" id="KW-0813">Transport</keyword>
<dbReference type="GO" id="GO:0015288">
    <property type="term" value="F:porin activity"/>
    <property type="evidence" value="ECO:0007669"/>
    <property type="project" value="TreeGrafter"/>
</dbReference>
<organism evidence="8">
    <name type="scientific">hydrothermal vent metagenome</name>
    <dbReference type="NCBI Taxonomy" id="652676"/>
    <lineage>
        <taxon>unclassified sequences</taxon>
        <taxon>metagenomes</taxon>
        <taxon>ecological metagenomes</taxon>
    </lineage>
</organism>
<dbReference type="GO" id="GO:0009279">
    <property type="term" value="C:cell outer membrane"/>
    <property type="evidence" value="ECO:0007669"/>
    <property type="project" value="UniProtKB-SubCell"/>
</dbReference>
<keyword evidence="6" id="KW-0998">Cell outer membrane</keyword>
<evidence type="ECO:0000256" key="3">
    <source>
        <dbReference type="ARBA" id="ARBA00022452"/>
    </source>
</evidence>
<keyword evidence="7" id="KW-0175">Coiled coil</keyword>
<keyword evidence="4" id="KW-0812">Transmembrane</keyword>
<dbReference type="SUPFAM" id="SSF56954">
    <property type="entry name" value="Outer membrane efflux proteins (OEP)"/>
    <property type="match status" value="1"/>
</dbReference>
<evidence type="ECO:0000256" key="5">
    <source>
        <dbReference type="ARBA" id="ARBA00023136"/>
    </source>
</evidence>
<evidence type="ECO:0000256" key="6">
    <source>
        <dbReference type="ARBA" id="ARBA00023237"/>
    </source>
</evidence>
<reference evidence="8" key="1">
    <citation type="submission" date="2018-06" db="EMBL/GenBank/DDBJ databases">
        <authorList>
            <person name="Zhirakovskaya E."/>
        </authorList>
    </citation>
    <scope>NUCLEOTIDE SEQUENCE</scope>
</reference>
<dbReference type="PANTHER" id="PTHR30026:SF20">
    <property type="entry name" value="OUTER MEMBRANE PROTEIN TOLC"/>
    <property type="match status" value="1"/>
</dbReference>
<dbReference type="InterPro" id="IPR051906">
    <property type="entry name" value="TolC-like"/>
</dbReference>
<dbReference type="InterPro" id="IPR003423">
    <property type="entry name" value="OMP_efflux"/>
</dbReference>
<evidence type="ECO:0008006" key="9">
    <source>
        <dbReference type="Google" id="ProtNLM"/>
    </source>
</evidence>